<organism evidence="1 2">
    <name type="scientific">Desulfonema magnum</name>
    <dbReference type="NCBI Taxonomy" id="45655"/>
    <lineage>
        <taxon>Bacteria</taxon>
        <taxon>Pseudomonadati</taxon>
        <taxon>Thermodesulfobacteriota</taxon>
        <taxon>Desulfobacteria</taxon>
        <taxon>Desulfobacterales</taxon>
        <taxon>Desulfococcaceae</taxon>
        <taxon>Desulfonema</taxon>
    </lineage>
</organism>
<keyword evidence="2" id="KW-1185">Reference proteome</keyword>
<dbReference type="Proteomes" id="UP000663722">
    <property type="component" value="Chromosome"/>
</dbReference>
<proteinExistence type="predicted"/>
<evidence type="ECO:0000313" key="2">
    <source>
        <dbReference type="Proteomes" id="UP000663722"/>
    </source>
</evidence>
<sequence length="53" mass="6294">MWYRIEKIVYVHLEMPGTQNTRAELRSRTESKIMKGNIGLCQKNILNARYIIL</sequence>
<dbReference type="AlphaFoldDB" id="A0A975BXH7"/>
<gene>
    <name evidence="1" type="ORF">dnm_097250</name>
</gene>
<accession>A0A975BXH7</accession>
<dbReference type="KEGG" id="dmm:dnm_097250"/>
<evidence type="ECO:0000313" key="1">
    <source>
        <dbReference type="EMBL" id="QTA93621.1"/>
    </source>
</evidence>
<name>A0A975BXH7_9BACT</name>
<reference evidence="1" key="1">
    <citation type="journal article" date="2021" name="Microb. Physiol.">
        <title>Proteogenomic Insights into the Physiology of Marine, Sulfate-Reducing, Filamentous Desulfonema limicola and Desulfonema magnum.</title>
        <authorList>
            <person name="Schnaars V."/>
            <person name="Wohlbrand L."/>
            <person name="Scheve S."/>
            <person name="Hinrichs C."/>
            <person name="Reinhardt R."/>
            <person name="Rabus R."/>
        </authorList>
    </citation>
    <scope>NUCLEOTIDE SEQUENCE</scope>
    <source>
        <strain evidence="1">4be13</strain>
    </source>
</reference>
<protein>
    <submittedName>
        <fullName evidence="1">Uncharacterized protein</fullName>
    </submittedName>
</protein>
<dbReference type="EMBL" id="CP061800">
    <property type="protein sequence ID" value="QTA93621.1"/>
    <property type="molecule type" value="Genomic_DNA"/>
</dbReference>